<evidence type="ECO:0000259" key="2">
    <source>
        <dbReference type="Pfam" id="PF04389"/>
    </source>
</evidence>
<evidence type="ECO:0000256" key="1">
    <source>
        <dbReference type="SAM" id="SignalP"/>
    </source>
</evidence>
<dbReference type="InterPro" id="IPR045175">
    <property type="entry name" value="M28_fam"/>
</dbReference>
<name>A0A2S2DYI3_9BACT</name>
<keyword evidence="4" id="KW-1185">Reference proteome</keyword>
<dbReference type="AlphaFoldDB" id="A0A2S2DYI3"/>
<feature type="signal peptide" evidence="1">
    <location>
        <begin position="1"/>
        <end position="19"/>
    </location>
</feature>
<dbReference type="Pfam" id="PF04389">
    <property type="entry name" value="Peptidase_M28"/>
    <property type="match status" value="1"/>
</dbReference>
<dbReference type="OrthoDB" id="1521787at2"/>
<dbReference type="RefSeq" id="WP_109324635.1">
    <property type="nucleotide sequence ID" value="NZ_CP029346.1"/>
</dbReference>
<dbReference type="InterPro" id="IPR007484">
    <property type="entry name" value="Peptidase_M28"/>
</dbReference>
<dbReference type="Proteomes" id="UP000245468">
    <property type="component" value="Chromosome"/>
</dbReference>
<organism evidence="3 4">
    <name type="scientific">Aquirufa nivalisilvae</name>
    <dbReference type="NCBI Taxonomy" id="2516557"/>
    <lineage>
        <taxon>Bacteria</taxon>
        <taxon>Pseudomonadati</taxon>
        <taxon>Bacteroidota</taxon>
        <taxon>Cytophagia</taxon>
        <taxon>Cytophagales</taxon>
        <taxon>Flectobacillaceae</taxon>
        <taxon>Aquirufa</taxon>
    </lineage>
</organism>
<reference evidence="4" key="1">
    <citation type="submission" date="2018-05" db="EMBL/GenBank/DDBJ databases">
        <title>Pseudarcicella sp. HME7025 Genome sequencing and assembly.</title>
        <authorList>
            <person name="Kim H."/>
            <person name="Kang H."/>
            <person name="Joh K."/>
        </authorList>
    </citation>
    <scope>NUCLEOTIDE SEQUENCE [LARGE SCALE GENOMIC DNA]</scope>
    <source>
        <strain evidence="4">HME7025</strain>
    </source>
</reference>
<dbReference type="GO" id="GO:0006508">
    <property type="term" value="P:proteolysis"/>
    <property type="evidence" value="ECO:0007669"/>
    <property type="project" value="InterPro"/>
</dbReference>
<dbReference type="PANTHER" id="PTHR12147">
    <property type="entry name" value="METALLOPEPTIDASE M28 FAMILY MEMBER"/>
    <property type="match status" value="1"/>
</dbReference>
<protein>
    <recommendedName>
        <fullName evidence="2">Peptidase M28 domain-containing protein</fullName>
    </recommendedName>
</protein>
<dbReference type="PANTHER" id="PTHR12147:SF26">
    <property type="entry name" value="PEPTIDASE M28 DOMAIN-CONTAINING PROTEIN"/>
    <property type="match status" value="1"/>
</dbReference>
<dbReference type="EMBL" id="CP029346">
    <property type="protein sequence ID" value="AWL10389.1"/>
    <property type="molecule type" value="Genomic_DNA"/>
</dbReference>
<feature type="chain" id="PRO_5015664454" description="Peptidase M28 domain-containing protein" evidence="1">
    <location>
        <begin position="20"/>
        <end position="428"/>
    </location>
</feature>
<feature type="domain" description="Peptidase M28" evidence="2">
    <location>
        <begin position="203"/>
        <end position="404"/>
    </location>
</feature>
<dbReference type="SUPFAM" id="SSF53187">
    <property type="entry name" value="Zn-dependent exopeptidases"/>
    <property type="match status" value="1"/>
</dbReference>
<dbReference type="GO" id="GO:0008235">
    <property type="term" value="F:metalloexopeptidase activity"/>
    <property type="evidence" value="ECO:0007669"/>
    <property type="project" value="InterPro"/>
</dbReference>
<evidence type="ECO:0000313" key="3">
    <source>
        <dbReference type="EMBL" id="AWL10389.1"/>
    </source>
</evidence>
<proteinExistence type="predicted"/>
<keyword evidence="1" id="KW-0732">Signal</keyword>
<gene>
    <name evidence="3" type="ORF">HME7025_02549</name>
</gene>
<accession>A0A2S2DYI3</accession>
<sequence>MRKTSLLLVGLLCSISALGQSIDKIIHVKEVERIERYLASDELAGRKPFTPGIEKAAQFISDEFAKSKLKTWGNSASYLQTFQVYKPTLKSIKASLNGEVIDSKKVVVIGKESKTIIQESSSYAQATIAKGENFFQSAYRFISGKTPTVVWVDEDFANLFTRLSNRNILRGNQVNVAFILSSKAADKFSIEVENEITPMSLSNVVGIIPGKSLANEYVIFSGHYDHLGVMPNRAVKGDSIYNGANDDAAGTTGMMMLAKYFKKWNKNERTLVFAAFTAEESGGFGASYFSEQFDPASVKAMFNLEMIGTESKWGKNSAYITGFEKTDMGAILQKNLEGTGFTFHPDPYTDQNLFYRSDNATLARLGVPAHTISTSKMDNEPNYHKPSDQIETLDLENMTAIIKSIAFSAQTIISGKDTPSRVDTSQLK</sequence>
<dbReference type="KEGG" id="psez:HME7025_02549"/>
<dbReference type="Gene3D" id="3.40.630.10">
    <property type="entry name" value="Zn peptidases"/>
    <property type="match status" value="1"/>
</dbReference>
<evidence type="ECO:0000313" key="4">
    <source>
        <dbReference type="Proteomes" id="UP000245468"/>
    </source>
</evidence>